<organism evidence="1">
    <name type="scientific">Heterosigma akashiwo</name>
    <name type="common">Chromophytic alga</name>
    <name type="synonym">Heterosigma carterae</name>
    <dbReference type="NCBI Taxonomy" id="2829"/>
    <lineage>
        <taxon>Eukaryota</taxon>
        <taxon>Sar</taxon>
        <taxon>Stramenopiles</taxon>
        <taxon>Ochrophyta</taxon>
        <taxon>Raphidophyceae</taxon>
        <taxon>Chattonellales</taxon>
        <taxon>Chattonellaceae</taxon>
        <taxon>Heterosigma</taxon>
    </lineage>
</organism>
<sequence>MIILGLCSKAVSFSTSPLSSLEYNNAIKTIDECSIDGKSSSTLYDAVRYIDKNALKLYPDEESKSQLWDRAYGSWKLVLATGGGRFTEFKPVPIFAFGMLDENNFGNGIGLNKDKIILSLLGPHELVTKRRQMIINIDDIFLGANKVTDFTPGFIKQGMGLGKRPADYKKDGRRPPAFTFIAASEKSLVARGGSGGIAIWTRLDNDIRPAAYSSLSS</sequence>
<evidence type="ECO:0008006" key="2">
    <source>
        <dbReference type="Google" id="ProtNLM"/>
    </source>
</evidence>
<reference evidence="1" key="1">
    <citation type="submission" date="2021-01" db="EMBL/GenBank/DDBJ databases">
        <authorList>
            <person name="Corre E."/>
            <person name="Pelletier E."/>
            <person name="Niang G."/>
            <person name="Scheremetjew M."/>
            <person name="Finn R."/>
            <person name="Kale V."/>
            <person name="Holt S."/>
            <person name="Cochrane G."/>
            <person name="Meng A."/>
            <person name="Brown T."/>
            <person name="Cohen L."/>
        </authorList>
    </citation>
    <scope>NUCLEOTIDE SEQUENCE</scope>
    <source>
        <strain evidence="1">CCMP3107</strain>
    </source>
</reference>
<protein>
    <recommendedName>
        <fullName evidence="2">Plastid lipid-associated protein/fibrillin conserved domain-containing protein</fullName>
    </recommendedName>
</protein>
<accession>A0A7S3YD07</accession>
<dbReference type="AlphaFoldDB" id="A0A7S3YD07"/>
<evidence type="ECO:0000313" key="1">
    <source>
        <dbReference type="EMBL" id="CAE0647947.1"/>
    </source>
</evidence>
<proteinExistence type="predicted"/>
<dbReference type="EMBL" id="HBIU01054843">
    <property type="protein sequence ID" value="CAE0647947.1"/>
    <property type="molecule type" value="Transcribed_RNA"/>
</dbReference>
<name>A0A7S3YD07_HETAK</name>
<gene>
    <name evidence="1" type="ORF">HAKA00212_LOCUS24130</name>
</gene>